<feature type="signal peptide" evidence="2">
    <location>
        <begin position="1"/>
        <end position="15"/>
    </location>
</feature>
<keyword evidence="2" id="KW-0732">Signal</keyword>
<evidence type="ECO:0000256" key="1">
    <source>
        <dbReference type="SAM" id="MobiDB-lite"/>
    </source>
</evidence>
<evidence type="ECO:0000313" key="3">
    <source>
        <dbReference type="EMBL" id="KHN77681.1"/>
    </source>
</evidence>
<feature type="region of interest" description="Disordered" evidence="1">
    <location>
        <begin position="267"/>
        <end position="297"/>
    </location>
</feature>
<reference evidence="3 4" key="1">
    <citation type="submission" date="2014-11" db="EMBL/GenBank/DDBJ databases">
        <title>Genetic blueprint of the zoonotic pathogen Toxocara canis.</title>
        <authorList>
            <person name="Zhu X.-Q."/>
            <person name="Korhonen P.K."/>
            <person name="Cai H."/>
            <person name="Young N.D."/>
            <person name="Nejsum P."/>
            <person name="von Samson-Himmelstjerna G."/>
            <person name="Boag P.R."/>
            <person name="Tan P."/>
            <person name="Li Q."/>
            <person name="Min J."/>
            <person name="Yang Y."/>
            <person name="Wang X."/>
            <person name="Fang X."/>
            <person name="Hall R.S."/>
            <person name="Hofmann A."/>
            <person name="Sternberg P.W."/>
            <person name="Jex A.R."/>
            <person name="Gasser R.B."/>
        </authorList>
    </citation>
    <scope>NUCLEOTIDE SEQUENCE [LARGE SCALE GENOMIC DNA]</scope>
    <source>
        <strain evidence="3">PN_DK_2014</strain>
    </source>
</reference>
<protein>
    <submittedName>
        <fullName evidence="3">Uncharacterized protein</fullName>
    </submittedName>
</protein>
<sequence>MIVFLAVLLARGVLSTSGDCKNTDSIFAPLQPEGIAPISTSIREACSAEYTNEAEQSQQKSCENLAYATDILIATSKSRAELIEGFGNLVLTYIRQDPLPPKRRNFAAKTTLAQWGTLKELVECHDRNAFNVTAKKSLRRSMSTFRQLQTHLRQGDCSTADDLLLNAPLQATNAPLVYLLKESCIAYFKDVQHQSQLLPCVEMASGVGVIIVSAHSRTLIPQEVKNWLTHFVLNDPWPPTRKDFILNATLGKWGTLMEFISCNIGNGETTPPPTVPPAPTTTTVTTTTETTATTTNKPTTTTPYDQCKAITVILQCILSEDSASLRGKINTLSIVLCTDPMNTCTAEQKRILDSSANQIGEAINAGGSSIFDLLNGIYVILINSVSFTPAESLLLSSWIGEWGTVRDFYKCMDDMLKAQSRRRNFY</sequence>
<name>A0A0B2V2K6_TOXCA</name>
<feature type="compositionally biased region" description="Low complexity" evidence="1">
    <location>
        <begin position="280"/>
        <end position="297"/>
    </location>
</feature>
<evidence type="ECO:0000256" key="2">
    <source>
        <dbReference type="SAM" id="SignalP"/>
    </source>
</evidence>
<accession>A0A0B2V2K6</accession>
<organism evidence="3 4">
    <name type="scientific">Toxocara canis</name>
    <name type="common">Canine roundworm</name>
    <dbReference type="NCBI Taxonomy" id="6265"/>
    <lineage>
        <taxon>Eukaryota</taxon>
        <taxon>Metazoa</taxon>
        <taxon>Ecdysozoa</taxon>
        <taxon>Nematoda</taxon>
        <taxon>Chromadorea</taxon>
        <taxon>Rhabditida</taxon>
        <taxon>Spirurina</taxon>
        <taxon>Ascaridomorpha</taxon>
        <taxon>Ascaridoidea</taxon>
        <taxon>Toxocaridae</taxon>
        <taxon>Toxocara</taxon>
    </lineage>
</organism>
<dbReference type="Proteomes" id="UP000031036">
    <property type="component" value="Unassembled WGS sequence"/>
</dbReference>
<gene>
    <name evidence="3" type="ORF">Tcan_03284</name>
</gene>
<proteinExistence type="predicted"/>
<feature type="chain" id="PRO_5013085143" evidence="2">
    <location>
        <begin position="16"/>
        <end position="426"/>
    </location>
</feature>
<comment type="caution">
    <text evidence="3">The sequence shown here is derived from an EMBL/GenBank/DDBJ whole genome shotgun (WGS) entry which is preliminary data.</text>
</comment>
<dbReference type="AlphaFoldDB" id="A0A0B2V2K6"/>
<evidence type="ECO:0000313" key="4">
    <source>
        <dbReference type="Proteomes" id="UP000031036"/>
    </source>
</evidence>
<keyword evidence="4" id="KW-1185">Reference proteome</keyword>
<dbReference type="EMBL" id="JPKZ01002257">
    <property type="protein sequence ID" value="KHN77681.1"/>
    <property type="molecule type" value="Genomic_DNA"/>
</dbReference>
<feature type="compositionally biased region" description="Pro residues" evidence="1">
    <location>
        <begin position="270"/>
        <end position="279"/>
    </location>
</feature>